<keyword evidence="3" id="KW-1185">Reference proteome</keyword>
<proteinExistence type="predicted"/>
<feature type="domain" description="PRC-barrel" evidence="1">
    <location>
        <begin position="2"/>
        <end position="77"/>
    </location>
</feature>
<accession>A0A5S5AQJ1</accession>
<dbReference type="OrthoDB" id="6024937at2"/>
<comment type="caution">
    <text evidence="2">The sequence shown here is derived from an EMBL/GenBank/DDBJ whole genome shotgun (WGS) entry which is preliminary data.</text>
</comment>
<evidence type="ECO:0000313" key="2">
    <source>
        <dbReference type="EMBL" id="TYP54303.1"/>
    </source>
</evidence>
<dbReference type="Gene3D" id="2.30.30.240">
    <property type="entry name" value="PRC-barrel domain"/>
    <property type="match status" value="1"/>
</dbReference>
<sequence>MRLGELSGKEIINLSKGVKLGILGYCDLLVDEATGKIEYLLIPGRRSRFLAFGEKSYIRVSWESIKKIGPDTVILNIEEHNLERGI</sequence>
<evidence type="ECO:0000259" key="1">
    <source>
        <dbReference type="Pfam" id="PF05239"/>
    </source>
</evidence>
<organism evidence="2 3">
    <name type="scientific">Thermosediminibacter litoriperuensis</name>
    <dbReference type="NCBI Taxonomy" id="291989"/>
    <lineage>
        <taxon>Bacteria</taxon>
        <taxon>Bacillati</taxon>
        <taxon>Bacillota</taxon>
        <taxon>Clostridia</taxon>
        <taxon>Thermosediminibacterales</taxon>
        <taxon>Thermosediminibacteraceae</taxon>
        <taxon>Thermosediminibacter</taxon>
    </lineage>
</organism>
<dbReference type="AlphaFoldDB" id="A0A5S5AQJ1"/>
<dbReference type="InterPro" id="IPR027275">
    <property type="entry name" value="PRC-brl_dom"/>
</dbReference>
<dbReference type="RefSeq" id="WP_148867130.1">
    <property type="nucleotide sequence ID" value="NZ_VNHO01000012.1"/>
</dbReference>
<evidence type="ECO:0000313" key="3">
    <source>
        <dbReference type="Proteomes" id="UP000322294"/>
    </source>
</evidence>
<reference evidence="2 3" key="1">
    <citation type="submission" date="2019-07" db="EMBL/GenBank/DDBJ databases">
        <title>Genomic Encyclopedia of Type Strains, Phase I: the one thousand microbial genomes (KMG-I) project.</title>
        <authorList>
            <person name="Kyrpides N."/>
        </authorList>
    </citation>
    <scope>NUCLEOTIDE SEQUENCE [LARGE SCALE GENOMIC DNA]</scope>
    <source>
        <strain evidence="2 3">DSM 16647</strain>
    </source>
</reference>
<dbReference type="SUPFAM" id="SSF50346">
    <property type="entry name" value="PRC-barrel domain"/>
    <property type="match status" value="1"/>
</dbReference>
<dbReference type="PANTHER" id="PTHR40061">
    <property type="entry name" value="SPORULATION PROTEIN YLMC-RELATED"/>
    <property type="match status" value="1"/>
</dbReference>
<gene>
    <name evidence="2" type="ORF">LZ11_01370</name>
</gene>
<name>A0A5S5AQJ1_9FIRM</name>
<dbReference type="Pfam" id="PF05239">
    <property type="entry name" value="PRC"/>
    <property type="match status" value="1"/>
</dbReference>
<protein>
    <submittedName>
        <fullName evidence="2">YlmC/YmxH family sporulation protein</fullName>
    </submittedName>
</protein>
<dbReference type="InterPro" id="IPR014238">
    <property type="entry name" value="Spore_YlmC/YmxH"/>
</dbReference>
<dbReference type="InterPro" id="IPR011033">
    <property type="entry name" value="PRC_barrel-like_sf"/>
</dbReference>
<dbReference type="EMBL" id="VNHO01000012">
    <property type="protein sequence ID" value="TYP54303.1"/>
    <property type="molecule type" value="Genomic_DNA"/>
</dbReference>
<dbReference type="NCBIfam" id="TIGR02888">
    <property type="entry name" value="spore_YlmC_YmxH"/>
    <property type="match status" value="1"/>
</dbReference>
<dbReference type="PANTHER" id="PTHR40061:SF1">
    <property type="entry name" value="SPORULATION PROTEIN YLMC-RELATED"/>
    <property type="match status" value="1"/>
</dbReference>
<dbReference type="Proteomes" id="UP000322294">
    <property type="component" value="Unassembled WGS sequence"/>
</dbReference>